<dbReference type="InterPro" id="IPR036188">
    <property type="entry name" value="FAD/NAD-bd_sf"/>
</dbReference>
<proteinExistence type="inferred from homology"/>
<keyword evidence="9" id="KW-1185">Reference proteome</keyword>
<evidence type="ECO:0000256" key="1">
    <source>
        <dbReference type="ARBA" id="ARBA00010790"/>
    </source>
</evidence>
<dbReference type="InterPro" id="IPR000172">
    <property type="entry name" value="GMC_OxRdtase_N"/>
</dbReference>
<sequence length="544" mass="60042">MDPYDVIIIGTGAGGGTLAHRLAPSGKKILLLERGGYLPREPENWDSREVFGRERYVTTERWYDRHGVAFRPHAQYFVGGSTKVYGGALFRLREREFQDVEHYGGVSPAWPISYADLEPYYTEAERLYLVHGQAGEDPTEPPRSRPFPYPAVSHEPRIQQLHDDLLRAGHQPFHLPLGVDLDESDPDAGRCVRCNRFDGFPCLTEGKADSHVVCVRPALKHPNVTLRTHARVHRLEANASGRSLRRVVVDRCGREEIYSADIVVVACGAANSAALLLRSVSDKHPNGLANSSDVVGRHYMAHLNSAVIAISKAPNDTKFQKTLGLNDYYWGAGDSDLPLGHIQMLGKSDRDILRAGAPWFAPGRALDYVARHAMDFWLTTEDLPDPHNRVTVDRQGNIHLAKIHHNAEAHKRLLAKLKDLLGPLGCHQTSIPRWSVLSEQIPLAGIAHQCGTVRFGTDPRQSALDVHCKAHDIDNLYVVDTSFFPSSGAVNPGLTAIANALRVGDHLLERLGAPSAARNATNGKFDRSDTTVPPHTTDVQESTP</sequence>
<reference evidence="8" key="1">
    <citation type="journal article" date="2022" name="Int. J. Syst. Evol. Microbiol.">
        <title>Pseudomonas aegrilactucae sp. nov. and Pseudomonas morbosilactucae sp. nov., pathogens causing bacterial rot of lettuce in Japan.</title>
        <authorList>
            <person name="Sawada H."/>
            <person name="Fujikawa T."/>
            <person name="Satou M."/>
        </authorList>
    </citation>
    <scope>NUCLEOTIDE SEQUENCE</scope>
    <source>
        <strain evidence="8">0166_1</strain>
    </source>
</reference>
<protein>
    <submittedName>
        <fullName evidence="8">6'''-hydroxyparomomycin C oxidase</fullName>
        <ecNumber evidence="8">1.1.3.-</ecNumber>
    </submittedName>
</protein>
<evidence type="ECO:0000256" key="5">
    <source>
        <dbReference type="SAM" id="MobiDB-lite"/>
    </source>
</evidence>
<evidence type="ECO:0000259" key="7">
    <source>
        <dbReference type="Pfam" id="PF05199"/>
    </source>
</evidence>
<keyword evidence="4 8" id="KW-0560">Oxidoreductase</keyword>
<dbReference type="EMBL" id="CP087164">
    <property type="protein sequence ID" value="UGS37174.1"/>
    <property type="molecule type" value="Genomic_DNA"/>
</dbReference>
<dbReference type="AlphaFoldDB" id="A0A9E6XZC3"/>
<dbReference type="Pfam" id="PF05199">
    <property type="entry name" value="GMC_oxred_C"/>
    <property type="match status" value="1"/>
</dbReference>
<dbReference type="EC" id="1.1.3.-" evidence="8"/>
<dbReference type="GO" id="GO:0016614">
    <property type="term" value="F:oxidoreductase activity, acting on CH-OH group of donors"/>
    <property type="evidence" value="ECO:0007669"/>
    <property type="project" value="InterPro"/>
</dbReference>
<feature type="domain" description="Glucose-methanol-choline oxidoreductase N-terminal" evidence="6">
    <location>
        <begin position="77"/>
        <end position="302"/>
    </location>
</feature>
<accession>A0A9E6XZC3</accession>
<evidence type="ECO:0000313" key="9">
    <source>
        <dbReference type="Proteomes" id="UP001162834"/>
    </source>
</evidence>
<dbReference type="Gene3D" id="3.50.50.60">
    <property type="entry name" value="FAD/NAD(P)-binding domain"/>
    <property type="match status" value="2"/>
</dbReference>
<dbReference type="KEGG" id="sbae:DSM104329_03589"/>
<dbReference type="InterPro" id="IPR007867">
    <property type="entry name" value="GMC_OxRtase_C"/>
</dbReference>
<dbReference type="Proteomes" id="UP001162834">
    <property type="component" value="Chromosome"/>
</dbReference>
<dbReference type="SUPFAM" id="SSF51905">
    <property type="entry name" value="FAD/NAD(P)-binding domain"/>
    <property type="match status" value="1"/>
</dbReference>
<evidence type="ECO:0000313" key="8">
    <source>
        <dbReference type="EMBL" id="UGS37174.1"/>
    </source>
</evidence>
<evidence type="ECO:0000259" key="6">
    <source>
        <dbReference type="Pfam" id="PF00732"/>
    </source>
</evidence>
<keyword evidence="3" id="KW-0274">FAD</keyword>
<feature type="compositionally biased region" description="Polar residues" evidence="5">
    <location>
        <begin position="530"/>
        <end position="544"/>
    </location>
</feature>
<comment type="similarity">
    <text evidence="1">Belongs to the GMC oxidoreductase family.</text>
</comment>
<name>A0A9E6XZC3_9ACTN</name>
<feature type="region of interest" description="Disordered" evidence="5">
    <location>
        <begin position="518"/>
        <end position="544"/>
    </location>
</feature>
<dbReference type="PANTHER" id="PTHR46056:SF12">
    <property type="entry name" value="LONG-CHAIN-ALCOHOL OXIDASE"/>
    <property type="match status" value="1"/>
</dbReference>
<dbReference type="GO" id="GO:0050660">
    <property type="term" value="F:flavin adenine dinucleotide binding"/>
    <property type="evidence" value="ECO:0007669"/>
    <property type="project" value="InterPro"/>
</dbReference>
<organism evidence="8 9">
    <name type="scientific">Capillimicrobium parvum</name>
    <dbReference type="NCBI Taxonomy" id="2884022"/>
    <lineage>
        <taxon>Bacteria</taxon>
        <taxon>Bacillati</taxon>
        <taxon>Actinomycetota</taxon>
        <taxon>Thermoleophilia</taxon>
        <taxon>Solirubrobacterales</taxon>
        <taxon>Capillimicrobiaceae</taxon>
        <taxon>Capillimicrobium</taxon>
    </lineage>
</organism>
<evidence type="ECO:0000256" key="2">
    <source>
        <dbReference type="ARBA" id="ARBA00022630"/>
    </source>
</evidence>
<dbReference type="Pfam" id="PF00732">
    <property type="entry name" value="GMC_oxred_N"/>
    <property type="match status" value="1"/>
</dbReference>
<feature type="domain" description="Glucose-methanol-choline oxidoreductase C-terminal" evidence="7">
    <location>
        <begin position="445"/>
        <end position="500"/>
    </location>
</feature>
<dbReference type="RefSeq" id="WP_259311233.1">
    <property type="nucleotide sequence ID" value="NZ_CP087164.1"/>
</dbReference>
<evidence type="ECO:0000256" key="4">
    <source>
        <dbReference type="ARBA" id="ARBA00023002"/>
    </source>
</evidence>
<evidence type="ECO:0000256" key="3">
    <source>
        <dbReference type="ARBA" id="ARBA00022827"/>
    </source>
</evidence>
<dbReference type="PANTHER" id="PTHR46056">
    <property type="entry name" value="LONG-CHAIN-ALCOHOL OXIDASE"/>
    <property type="match status" value="1"/>
</dbReference>
<gene>
    <name evidence="8" type="primary">livQ_1</name>
    <name evidence="8" type="ORF">DSM104329_03589</name>
</gene>
<keyword evidence="2" id="KW-0285">Flavoprotein</keyword>